<dbReference type="EMBL" id="PVZC01000004">
    <property type="protein sequence ID" value="PRX98645.1"/>
    <property type="molecule type" value="Genomic_DNA"/>
</dbReference>
<dbReference type="PANTHER" id="PTHR11839">
    <property type="entry name" value="UDP/ADP-SUGAR PYROPHOSPHATASE"/>
    <property type="match status" value="1"/>
</dbReference>
<evidence type="ECO:0000313" key="4">
    <source>
        <dbReference type="Proteomes" id="UP000237846"/>
    </source>
</evidence>
<organism evidence="3 4">
    <name type="scientific">Allonocardiopsis opalescens</name>
    <dbReference type="NCBI Taxonomy" id="1144618"/>
    <lineage>
        <taxon>Bacteria</taxon>
        <taxon>Bacillati</taxon>
        <taxon>Actinomycetota</taxon>
        <taxon>Actinomycetes</taxon>
        <taxon>Streptosporangiales</taxon>
        <taxon>Allonocardiopsis</taxon>
    </lineage>
</organism>
<dbReference type="PANTHER" id="PTHR11839:SF31">
    <property type="entry name" value="ADP-RIBOSE PYROPHOSPHATASE"/>
    <property type="match status" value="1"/>
</dbReference>
<evidence type="ECO:0000313" key="3">
    <source>
        <dbReference type="EMBL" id="PRX98645.1"/>
    </source>
</evidence>
<sequence length="212" mass="22974">MNRPPEIGDLARVRDEPGLYPSRRGETRWRGAFASVRTDELDLPGVDGPERVRRDIVTHPGSVAVVALDDAGQALLVRQYRHAAGMRLWEIPAGLRDVEGEPPLRTAQRELAEETGHQADDWRVLLDLLPSPGISDERVHIFLARRLSPLPAADGFVRVHEEADLRLARVPLRDAVRKVLAGEIHNGIAAAGLLAADAAATDFAALPAAGPA</sequence>
<dbReference type="GO" id="GO:0006753">
    <property type="term" value="P:nucleoside phosphate metabolic process"/>
    <property type="evidence" value="ECO:0007669"/>
    <property type="project" value="TreeGrafter"/>
</dbReference>
<keyword evidence="4" id="KW-1185">Reference proteome</keyword>
<feature type="domain" description="Nudix hydrolase" evidence="2">
    <location>
        <begin position="57"/>
        <end position="197"/>
    </location>
</feature>
<dbReference type="SUPFAM" id="SSF55811">
    <property type="entry name" value="Nudix"/>
    <property type="match status" value="1"/>
</dbReference>
<dbReference type="RefSeq" id="WP_245930204.1">
    <property type="nucleotide sequence ID" value="NZ_PVZC01000004.1"/>
</dbReference>
<accession>A0A2T0Q4A8</accession>
<evidence type="ECO:0000256" key="1">
    <source>
        <dbReference type="ARBA" id="ARBA00022801"/>
    </source>
</evidence>
<dbReference type="GO" id="GO:0019693">
    <property type="term" value="P:ribose phosphate metabolic process"/>
    <property type="evidence" value="ECO:0007669"/>
    <property type="project" value="TreeGrafter"/>
</dbReference>
<proteinExistence type="predicted"/>
<dbReference type="InterPro" id="IPR000086">
    <property type="entry name" value="NUDIX_hydrolase_dom"/>
</dbReference>
<gene>
    <name evidence="3" type="ORF">CLV72_104223</name>
</gene>
<dbReference type="Proteomes" id="UP000237846">
    <property type="component" value="Unassembled WGS sequence"/>
</dbReference>
<evidence type="ECO:0000259" key="2">
    <source>
        <dbReference type="PROSITE" id="PS51462"/>
    </source>
</evidence>
<keyword evidence="1" id="KW-0378">Hydrolase</keyword>
<dbReference type="Pfam" id="PF00293">
    <property type="entry name" value="NUDIX"/>
    <property type="match status" value="1"/>
</dbReference>
<dbReference type="CDD" id="cd24158">
    <property type="entry name" value="NUDIX_ADPRase_Rv1700"/>
    <property type="match status" value="1"/>
</dbReference>
<dbReference type="PROSITE" id="PS51462">
    <property type="entry name" value="NUDIX"/>
    <property type="match status" value="1"/>
</dbReference>
<reference evidence="3 4" key="1">
    <citation type="submission" date="2018-03" db="EMBL/GenBank/DDBJ databases">
        <title>Genomic Encyclopedia of Archaeal and Bacterial Type Strains, Phase II (KMG-II): from individual species to whole genera.</title>
        <authorList>
            <person name="Goeker M."/>
        </authorList>
    </citation>
    <scope>NUCLEOTIDE SEQUENCE [LARGE SCALE GENOMIC DNA]</scope>
    <source>
        <strain evidence="3 4">DSM 45601</strain>
    </source>
</reference>
<dbReference type="InterPro" id="IPR015797">
    <property type="entry name" value="NUDIX_hydrolase-like_dom_sf"/>
</dbReference>
<comment type="caution">
    <text evidence="3">The sequence shown here is derived from an EMBL/GenBank/DDBJ whole genome shotgun (WGS) entry which is preliminary data.</text>
</comment>
<protein>
    <submittedName>
        <fullName evidence="3">ADP-ribose pyrophosphatase</fullName>
    </submittedName>
</protein>
<dbReference type="Gene3D" id="3.90.79.10">
    <property type="entry name" value="Nucleoside Triphosphate Pyrophosphohydrolase"/>
    <property type="match status" value="1"/>
</dbReference>
<name>A0A2T0Q4A8_9ACTN</name>
<dbReference type="GO" id="GO:0005829">
    <property type="term" value="C:cytosol"/>
    <property type="evidence" value="ECO:0007669"/>
    <property type="project" value="TreeGrafter"/>
</dbReference>
<dbReference type="GO" id="GO:0016787">
    <property type="term" value="F:hydrolase activity"/>
    <property type="evidence" value="ECO:0007669"/>
    <property type="project" value="UniProtKB-KW"/>
</dbReference>
<dbReference type="AlphaFoldDB" id="A0A2T0Q4A8"/>